<evidence type="ECO:0000313" key="3">
    <source>
        <dbReference type="Proteomes" id="UP001500751"/>
    </source>
</evidence>
<proteinExistence type="predicted"/>
<protein>
    <submittedName>
        <fullName evidence="2">BadF/BadG/BcrA/BcrD ATPase family protein</fullName>
    </submittedName>
</protein>
<organism evidence="2 3">
    <name type="scientific">Catenulispora yoronensis</name>
    <dbReference type="NCBI Taxonomy" id="450799"/>
    <lineage>
        <taxon>Bacteria</taxon>
        <taxon>Bacillati</taxon>
        <taxon>Actinomycetota</taxon>
        <taxon>Actinomycetes</taxon>
        <taxon>Catenulisporales</taxon>
        <taxon>Catenulisporaceae</taxon>
        <taxon>Catenulispora</taxon>
    </lineage>
</organism>
<comment type="caution">
    <text evidence="2">The sequence shown here is derived from an EMBL/GenBank/DDBJ whole genome shotgun (WGS) entry which is preliminary data.</text>
</comment>
<dbReference type="InterPro" id="IPR002731">
    <property type="entry name" value="ATPase_BadF"/>
</dbReference>
<dbReference type="SUPFAM" id="SSF53067">
    <property type="entry name" value="Actin-like ATPase domain"/>
    <property type="match status" value="2"/>
</dbReference>
<evidence type="ECO:0000259" key="1">
    <source>
        <dbReference type="Pfam" id="PF01869"/>
    </source>
</evidence>
<dbReference type="InterPro" id="IPR052519">
    <property type="entry name" value="Euk-type_GlcNAc_Kinase"/>
</dbReference>
<feature type="domain" description="ATPase BadF/BadG/BcrA/BcrD type" evidence="1">
    <location>
        <begin position="13"/>
        <end position="338"/>
    </location>
</feature>
<evidence type="ECO:0000313" key="2">
    <source>
        <dbReference type="EMBL" id="GAA2052708.1"/>
    </source>
</evidence>
<dbReference type="PANTHER" id="PTHR43190">
    <property type="entry name" value="N-ACETYL-D-GLUCOSAMINE KINASE"/>
    <property type="match status" value="1"/>
</dbReference>
<dbReference type="InterPro" id="IPR043129">
    <property type="entry name" value="ATPase_NBD"/>
</dbReference>
<gene>
    <name evidence="2" type="ORF">GCM10009839_70360</name>
</gene>
<dbReference type="PANTHER" id="PTHR43190:SF3">
    <property type="entry name" value="N-ACETYL-D-GLUCOSAMINE KINASE"/>
    <property type="match status" value="1"/>
</dbReference>
<accession>A0ABP5GRM5</accession>
<dbReference type="Proteomes" id="UP001500751">
    <property type="component" value="Unassembled WGS sequence"/>
</dbReference>
<keyword evidence="3" id="KW-1185">Reference proteome</keyword>
<name>A0ABP5GRM5_9ACTN</name>
<dbReference type="EMBL" id="BAAAQN010000054">
    <property type="protein sequence ID" value="GAA2052708.1"/>
    <property type="molecule type" value="Genomic_DNA"/>
</dbReference>
<dbReference type="RefSeq" id="WP_344670023.1">
    <property type="nucleotide sequence ID" value="NZ_BAAAQN010000054.1"/>
</dbReference>
<sequence>MDAPTDQAPALVLGLDVGGTSTRALVATADGVRVGAGRAAGGNPTGLGPARAAAAQADAVGQALSGLDPAAVRYVVLGLAGGAALPSGEDMPAGEAFARVWERAGLSCPVEYQGDALIAFVAGTDRPEGSLLLSGTGAVAIAVKDRAMAARSDGHGWLLGDRGSGFWLGRQAVVAAMAELDGEGPPTVLTGLVIESLSLGGAVPGTESASVFPEGAAPVPASPASSASASPAGPIAAPIAARDLVTAVMSQPPPNLARLAPLLATACAAGDRVAEGIADRAAAYLAATLSAVRGPAAATPIVLAGSILTNPTPVAARVRTALAERWPDAVVTPALDGAAAAVWLALDRFGRPPSPAVRERLFSVSTAS</sequence>
<reference evidence="3" key="1">
    <citation type="journal article" date="2019" name="Int. J. Syst. Evol. Microbiol.">
        <title>The Global Catalogue of Microorganisms (GCM) 10K type strain sequencing project: providing services to taxonomists for standard genome sequencing and annotation.</title>
        <authorList>
            <consortium name="The Broad Institute Genomics Platform"/>
            <consortium name="The Broad Institute Genome Sequencing Center for Infectious Disease"/>
            <person name="Wu L."/>
            <person name="Ma J."/>
        </authorList>
    </citation>
    <scope>NUCLEOTIDE SEQUENCE [LARGE SCALE GENOMIC DNA]</scope>
    <source>
        <strain evidence="3">JCM 16014</strain>
    </source>
</reference>
<dbReference type="Gene3D" id="3.30.420.40">
    <property type="match status" value="1"/>
</dbReference>
<dbReference type="Pfam" id="PF01869">
    <property type="entry name" value="BcrAD_BadFG"/>
    <property type="match status" value="1"/>
</dbReference>